<dbReference type="Proteomes" id="UP000021369">
    <property type="component" value="Unassembled WGS sequence"/>
</dbReference>
<feature type="domain" description="DUF5714" evidence="1">
    <location>
        <begin position="8"/>
        <end position="179"/>
    </location>
</feature>
<dbReference type="EMBL" id="JEOB01000001">
    <property type="protein sequence ID" value="EXM40707.1"/>
    <property type="molecule type" value="Genomic_DNA"/>
</dbReference>
<organism evidence="2 3">
    <name type="scientific">Ruminococcus albus SY3</name>
    <dbReference type="NCBI Taxonomy" id="1341156"/>
    <lineage>
        <taxon>Bacteria</taxon>
        <taxon>Bacillati</taxon>
        <taxon>Bacillota</taxon>
        <taxon>Clostridia</taxon>
        <taxon>Eubacteriales</taxon>
        <taxon>Oscillospiraceae</taxon>
        <taxon>Ruminococcus</taxon>
    </lineage>
</organism>
<sequence>MEQRAALIIDECEKIKSTSPYEIFHDIAKKDFVRIHGPEHHILDGACILTAFYNAGGKINLSEALNKLMFEGLRMPGATCGLWGVCGAVTSIGAALAIIDGTGPLSGEDWGSHMKYTSATLAKLSEIGGPRCCKRDAFAAMEQSIGYIAERYGVALDMPIIKCDFFLLNKQCIGEKCPYNS</sequence>
<evidence type="ECO:0000259" key="1">
    <source>
        <dbReference type="Pfam" id="PF18978"/>
    </source>
</evidence>
<evidence type="ECO:0000313" key="2">
    <source>
        <dbReference type="EMBL" id="EXM40707.1"/>
    </source>
</evidence>
<reference evidence="2 3" key="1">
    <citation type="submission" date="2013-06" db="EMBL/GenBank/DDBJ databases">
        <title>Rumen cellulosomics: divergent fiber-degrading strategies revealed by comparative genome-wide analysis of six Ruminococcal strains.</title>
        <authorList>
            <person name="Dassa B."/>
            <person name="Borovok I."/>
            <person name="Lamed R."/>
            <person name="Flint H."/>
            <person name="Yeoman C.J."/>
            <person name="White B."/>
            <person name="Bayer E.A."/>
        </authorList>
    </citation>
    <scope>NUCLEOTIDE SEQUENCE [LARGE SCALE GENOMIC DNA]</scope>
    <source>
        <strain evidence="2 3">SY3</strain>
    </source>
</reference>
<keyword evidence="3" id="KW-1185">Reference proteome</keyword>
<accession>A0A011V5C3</accession>
<protein>
    <recommendedName>
        <fullName evidence="1">DUF5714 domain-containing protein</fullName>
    </recommendedName>
</protein>
<dbReference type="Pfam" id="PF18978">
    <property type="entry name" value="DUF5714"/>
    <property type="match status" value="1"/>
</dbReference>
<dbReference type="AlphaFoldDB" id="A0A011V5C3"/>
<name>A0A011V5C3_RUMAL</name>
<comment type="caution">
    <text evidence="2">The sequence shown here is derived from an EMBL/GenBank/DDBJ whole genome shotgun (WGS) entry which is preliminary data.</text>
</comment>
<dbReference type="InterPro" id="IPR043768">
    <property type="entry name" value="DUF5714"/>
</dbReference>
<proteinExistence type="predicted"/>
<gene>
    <name evidence="2" type="ORF">RASY3_02810</name>
</gene>
<evidence type="ECO:0000313" key="3">
    <source>
        <dbReference type="Proteomes" id="UP000021369"/>
    </source>
</evidence>
<dbReference type="PATRIC" id="fig|1341156.4.peg.288"/>